<name>A0A1I7TL27_9PELO</name>
<feature type="domain" description="F-box" evidence="1">
    <location>
        <begin position="2"/>
        <end position="44"/>
    </location>
</feature>
<reference evidence="3" key="1">
    <citation type="submission" date="2016-11" db="UniProtKB">
        <authorList>
            <consortium name="WormBaseParasite"/>
        </authorList>
    </citation>
    <scope>IDENTIFICATION</scope>
</reference>
<dbReference type="AlphaFoldDB" id="A0A1I7TL27"/>
<evidence type="ECO:0000259" key="1">
    <source>
        <dbReference type="PROSITE" id="PS50181"/>
    </source>
</evidence>
<dbReference type="WBParaSite" id="Csp11.Scaffold628.g6973.t1">
    <property type="protein sequence ID" value="Csp11.Scaffold628.g6973.t1"/>
    <property type="gene ID" value="Csp11.Scaffold628.g6973"/>
</dbReference>
<proteinExistence type="predicted"/>
<sequence>MAFPLLKLPVLAYEEVLLNFEVADLIDFSLLSSRCHRIIRSTRFPLTGIDVCIGSFNSDCLRFSNGTPHPIAIWRFMKEPWRKVSDTENGWRRIGRTRIRIQKEPTWVSTRKPIKNIKVAFDYARDLFRLPVVRFSLSHTEQNVFPQQYGITKCDEVYMWVFHKIPVDELKYILEKMEISKKLTLYLKENNDFECGFVQFSMDDLVIKRAFWITKETFLAMDCARITLQGNKDLPIKEFVSQWLSSRNTRFEWLKMYECRRWNRENINWNDEFKPMKWNPAIRGRNFKISDFQRVDCEKGIDFLREDGMLATVVKGRQGLIYFIVWHKRFQPEADNLQLDSW</sequence>
<organism evidence="2 3">
    <name type="scientific">Caenorhabditis tropicalis</name>
    <dbReference type="NCBI Taxonomy" id="1561998"/>
    <lineage>
        <taxon>Eukaryota</taxon>
        <taxon>Metazoa</taxon>
        <taxon>Ecdysozoa</taxon>
        <taxon>Nematoda</taxon>
        <taxon>Chromadorea</taxon>
        <taxon>Rhabditida</taxon>
        <taxon>Rhabditina</taxon>
        <taxon>Rhabditomorpha</taxon>
        <taxon>Rhabditoidea</taxon>
        <taxon>Rhabditidae</taxon>
        <taxon>Peloderinae</taxon>
        <taxon>Caenorhabditis</taxon>
    </lineage>
</organism>
<dbReference type="PROSITE" id="PS50181">
    <property type="entry name" value="FBOX"/>
    <property type="match status" value="1"/>
</dbReference>
<dbReference type="eggNOG" id="ENOG502TIGW">
    <property type="taxonomic scope" value="Eukaryota"/>
</dbReference>
<dbReference type="Proteomes" id="UP000095282">
    <property type="component" value="Unplaced"/>
</dbReference>
<dbReference type="PANTHER" id="PTHR21503">
    <property type="entry name" value="F-BOX-CONTAINING HYPOTHETICAL PROTEIN C.ELEGANS"/>
    <property type="match status" value="1"/>
</dbReference>
<keyword evidence="2" id="KW-1185">Reference proteome</keyword>
<dbReference type="PANTHER" id="PTHR21503:SF8">
    <property type="entry name" value="F-BOX ASSOCIATED DOMAIN-CONTAINING PROTEIN-RELATED"/>
    <property type="match status" value="1"/>
</dbReference>
<dbReference type="InterPro" id="IPR001810">
    <property type="entry name" value="F-box_dom"/>
</dbReference>
<protein>
    <submittedName>
        <fullName evidence="3">F-box domain-containing protein</fullName>
    </submittedName>
</protein>
<evidence type="ECO:0000313" key="2">
    <source>
        <dbReference type="Proteomes" id="UP000095282"/>
    </source>
</evidence>
<accession>A0A1I7TL27</accession>
<evidence type="ECO:0000313" key="3">
    <source>
        <dbReference type="WBParaSite" id="Csp11.Scaffold628.g6973.t1"/>
    </source>
</evidence>